<keyword evidence="2" id="KW-0945">Host-virus interaction</keyword>
<feature type="compositionally biased region" description="Polar residues" evidence="3">
    <location>
        <begin position="37"/>
        <end position="47"/>
    </location>
</feature>
<evidence type="ECO:0000256" key="1">
    <source>
        <dbReference type="ARBA" id="ARBA00008996"/>
    </source>
</evidence>
<reference evidence="4" key="1">
    <citation type="submission" date="2016-09" db="EMBL/GenBank/DDBJ databases">
        <title>Molecular characterization of begomoviruses infecting tomato, ramie and false daisy in Fujian, China.</title>
        <authorList>
            <person name="Lin W."/>
            <person name="Du Z."/>
            <person name="Zhang J."/>
        </authorList>
    </citation>
    <scope>NUCLEOTIDE SEQUENCE</scope>
    <source>
        <strain evidence="4">FJSm01</strain>
    </source>
</reference>
<evidence type="ECO:0000256" key="2">
    <source>
        <dbReference type="ARBA" id="ARBA00022581"/>
    </source>
</evidence>
<feature type="compositionally biased region" description="Polar residues" evidence="3">
    <location>
        <begin position="20"/>
        <end position="29"/>
    </location>
</feature>
<sequence length="98" mass="11238">MRMETLISMLLCNSRGTINSRIRDSSTYSPPIPPPNTTASSPMRSPVQTLRHTSRRMETYLTGVPSRLMEGLQEEDSRQQTMLTQEQLTQAIRKRLLM</sequence>
<evidence type="ECO:0000256" key="3">
    <source>
        <dbReference type="SAM" id="MobiDB-lite"/>
    </source>
</evidence>
<protein>
    <submittedName>
        <fullName evidence="4">AC4</fullName>
    </submittedName>
</protein>
<comment type="similarity">
    <text evidence="1">Belongs to the geminiviridae protein AC4/C4 family.</text>
</comment>
<dbReference type="Pfam" id="PF01492">
    <property type="entry name" value="Gemini_C4"/>
    <property type="match status" value="1"/>
</dbReference>
<dbReference type="InterPro" id="IPR002488">
    <property type="entry name" value="Gemini_C4"/>
</dbReference>
<evidence type="ECO:0000313" key="4">
    <source>
        <dbReference type="EMBL" id="AQX34434.1"/>
    </source>
</evidence>
<accession>A0A1S6XWY7</accession>
<dbReference type="EMBL" id="KX885031">
    <property type="protein sequence ID" value="AQX34434.1"/>
    <property type="molecule type" value="Genomic_DNA"/>
</dbReference>
<name>A0A1S6XWY7_9GEMI</name>
<feature type="region of interest" description="Disordered" evidence="3">
    <location>
        <begin position="20"/>
        <end position="47"/>
    </location>
</feature>
<organism evidence="4">
    <name type="scientific">Begomovirus alternantherae</name>
    <dbReference type="NCBI Taxonomy" id="337826"/>
    <lineage>
        <taxon>Viruses</taxon>
        <taxon>Monodnaviria</taxon>
        <taxon>Shotokuvirae</taxon>
        <taxon>Cressdnaviricota</taxon>
        <taxon>Repensiviricetes</taxon>
        <taxon>Geplafuvirales</taxon>
        <taxon>Geminiviridae</taxon>
        <taxon>Begomovirus</taxon>
    </lineage>
</organism>
<proteinExistence type="inferred from homology"/>